<dbReference type="PANTHER" id="PTHR15852">
    <property type="entry name" value="PLASTID TRANSCRIPTIONALLY ACTIVE PROTEIN"/>
    <property type="match status" value="1"/>
</dbReference>
<reference evidence="3 4" key="1">
    <citation type="journal article" date="2015" name="Genome Biol. Evol.">
        <title>Comparative Genomics of a Bacterivorous Green Alga Reveals Evolutionary Causalities and Consequences of Phago-Mixotrophic Mode of Nutrition.</title>
        <authorList>
            <person name="Burns J.A."/>
            <person name="Paasch A."/>
            <person name="Narechania A."/>
            <person name="Kim E."/>
        </authorList>
    </citation>
    <scope>NUCLEOTIDE SEQUENCE [LARGE SCALE GENOMIC DNA]</scope>
    <source>
        <strain evidence="3 4">PLY_AMNH</strain>
    </source>
</reference>
<keyword evidence="2" id="KW-0472">Membrane</keyword>
<name>A0AAE0BHY3_9CHLO</name>
<keyword evidence="2" id="KW-0812">Transmembrane</keyword>
<dbReference type="Proteomes" id="UP001190700">
    <property type="component" value="Unassembled WGS sequence"/>
</dbReference>
<dbReference type="PANTHER" id="PTHR15852:SF8">
    <property type="entry name" value="PROTEIN ORANGE-LIKE, CHLOROPLASTIC"/>
    <property type="match status" value="1"/>
</dbReference>
<keyword evidence="2" id="KW-1133">Transmembrane helix</keyword>
<organism evidence="3 4">
    <name type="scientific">Cymbomonas tetramitiformis</name>
    <dbReference type="NCBI Taxonomy" id="36881"/>
    <lineage>
        <taxon>Eukaryota</taxon>
        <taxon>Viridiplantae</taxon>
        <taxon>Chlorophyta</taxon>
        <taxon>Pyramimonadophyceae</taxon>
        <taxon>Pyramimonadales</taxon>
        <taxon>Pyramimonadaceae</taxon>
        <taxon>Cymbomonas</taxon>
    </lineage>
</organism>
<accession>A0AAE0BHY3</accession>
<evidence type="ECO:0000256" key="1">
    <source>
        <dbReference type="SAM" id="MobiDB-lite"/>
    </source>
</evidence>
<keyword evidence="4" id="KW-1185">Reference proteome</keyword>
<evidence type="ECO:0000313" key="3">
    <source>
        <dbReference type="EMBL" id="KAK3236911.1"/>
    </source>
</evidence>
<comment type="caution">
    <text evidence="3">The sequence shown here is derived from an EMBL/GenBank/DDBJ whole genome shotgun (WGS) entry which is preliminary data.</text>
</comment>
<evidence type="ECO:0000256" key="2">
    <source>
        <dbReference type="SAM" id="Phobius"/>
    </source>
</evidence>
<dbReference type="AlphaFoldDB" id="A0AAE0BHY3"/>
<feature type="transmembrane region" description="Helical" evidence="2">
    <location>
        <begin position="233"/>
        <end position="253"/>
    </location>
</feature>
<proteinExistence type="predicted"/>
<dbReference type="EMBL" id="LGRX02034773">
    <property type="protein sequence ID" value="KAK3236911.1"/>
    <property type="molecule type" value="Genomic_DNA"/>
</dbReference>
<feature type="transmembrane region" description="Helical" evidence="2">
    <location>
        <begin position="182"/>
        <end position="203"/>
    </location>
</feature>
<sequence length="335" mass="36089">MVSGSRLGSTVPPATTQISTQSARRAISSTAAVSCRLHGSLAHNFCTFRVAKQTGLIARASAASQSDGTPNASAADAQDNTWFNDTTALPENFCIIESRDTVQDFAVLQLDEITKNIQSRRNKTFLLMEEVRRLRIQQKAKMTELGLESLPDEAEEAVYKEEYDSALPLLPPLSDETIKEYYVAYAVSTSMIILFGGIIAPILEVKLGLGGQSYAEFIAFLHLPKQLAMVDPFVASFTGGAVGVISSLMLVEYNNVKRQSKKRCWYCKGTGYLACASCSATGTGKMPIDLSKGRAGSTACCCVPCTGTGKVMCTSCLCTGMALATEHDPRIDPFQ</sequence>
<protein>
    <submittedName>
        <fullName evidence="3">Uncharacterized protein</fullName>
    </submittedName>
</protein>
<evidence type="ECO:0000313" key="4">
    <source>
        <dbReference type="Proteomes" id="UP001190700"/>
    </source>
</evidence>
<gene>
    <name evidence="3" type="ORF">CYMTET_52976</name>
</gene>
<feature type="region of interest" description="Disordered" evidence="1">
    <location>
        <begin position="1"/>
        <end position="22"/>
    </location>
</feature>